<dbReference type="InterPro" id="IPR036397">
    <property type="entry name" value="RNaseH_sf"/>
</dbReference>
<name>A0A4C1UNL2_EUMVA</name>
<keyword evidence="1" id="KW-0472">Membrane</keyword>
<dbReference type="AlphaFoldDB" id="A0A4C1UNL2"/>
<protein>
    <recommendedName>
        <fullName evidence="4">Mos1 transposase HTH domain-containing protein</fullName>
    </recommendedName>
</protein>
<dbReference type="OrthoDB" id="6922580at2759"/>
<evidence type="ECO:0000256" key="1">
    <source>
        <dbReference type="SAM" id="Phobius"/>
    </source>
</evidence>
<reference evidence="2 3" key="1">
    <citation type="journal article" date="2019" name="Commun. Biol.">
        <title>The bagworm genome reveals a unique fibroin gene that provides high tensile strength.</title>
        <authorList>
            <person name="Kono N."/>
            <person name="Nakamura H."/>
            <person name="Ohtoshi R."/>
            <person name="Tomita M."/>
            <person name="Numata K."/>
            <person name="Arakawa K."/>
        </authorList>
    </citation>
    <scope>NUCLEOTIDE SEQUENCE [LARGE SCALE GENOMIC DNA]</scope>
</reference>
<proteinExistence type="predicted"/>
<comment type="caution">
    <text evidence="2">The sequence shown here is derived from an EMBL/GenBank/DDBJ whole genome shotgun (WGS) entry which is preliminary data.</text>
</comment>
<dbReference type="EMBL" id="BGZK01000193">
    <property type="protein sequence ID" value="GBP27434.1"/>
    <property type="molecule type" value="Genomic_DNA"/>
</dbReference>
<organism evidence="2 3">
    <name type="scientific">Eumeta variegata</name>
    <name type="common">Bagworm moth</name>
    <name type="synonym">Eumeta japonica</name>
    <dbReference type="NCBI Taxonomy" id="151549"/>
    <lineage>
        <taxon>Eukaryota</taxon>
        <taxon>Metazoa</taxon>
        <taxon>Ecdysozoa</taxon>
        <taxon>Arthropoda</taxon>
        <taxon>Hexapoda</taxon>
        <taxon>Insecta</taxon>
        <taxon>Pterygota</taxon>
        <taxon>Neoptera</taxon>
        <taxon>Endopterygota</taxon>
        <taxon>Lepidoptera</taxon>
        <taxon>Glossata</taxon>
        <taxon>Ditrysia</taxon>
        <taxon>Tineoidea</taxon>
        <taxon>Psychidae</taxon>
        <taxon>Oiketicinae</taxon>
        <taxon>Eumeta</taxon>
    </lineage>
</organism>
<dbReference type="GO" id="GO:0003676">
    <property type="term" value="F:nucleic acid binding"/>
    <property type="evidence" value="ECO:0007669"/>
    <property type="project" value="InterPro"/>
</dbReference>
<evidence type="ECO:0000313" key="2">
    <source>
        <dbReference type="EMBL" id="GBP27434.1"/>
    </source>
</evidence>
<feature type="transmembrane region" description="Helical" evidence="1">
    <location>
        <begin position="259"/>
        <end position="283"/>
    </location>
</feature>
<dbReference type="Gene3D" id="3.30.420.10">
    <property type="entry name" value="Ribonuclease H-like superfamily/Ribonuclease H"/>
    <property type="match status" value="1"/>
</dbReference>
<evidence type="ECO:0000313" key="3">
    <source>
        <dbReference type="Proteomes" id="UP000299102"/>
    </source>
</evidence>
<dbReference type="PANTHER" id="PTHR46060">
    <property type="entry name" value="MARINER MOS1 TRANSPOSASE-LIKE PROTEIN"/>
    <property type="match status" value="1"/>
</dbReference>
<keyword evidence="1" id="KW-1133">Transmembrane helix</keyword>
<gene>
    <name evidence="2" type="ORF">EVAR_17136_1</name>
</gene>
<accession>A0A4C1UNL2</accession>
<dbReference type="PANTHER" id="PTHR46060:SF1">
    <property type="entry name" value="MARINER MOS1 TRANSPOSASE-LIKE PROTEIN"/>
    <property type="match status" value="1"/>
</dbReference>
<keyword evidence="3" id="KW-1185">Reference proteome</keyword>
<keyword evidence="1" id="KW-0812">Transmembrane</keyword>
<dbReference type="InterPro" id="IPR052709">
    <property type="entry name" value="Transposase-MT_Hybrid"/>
</dbReference>
<dbReference type="Proteomes" id="UP000299102">
    <property type="component" value="Unassembled WGS sequence"/>
</dbReference>
<evidence type="ECO:0008006" key="4">
    <source>
        <dbReference type="Google" id="ProtNLM"/>
    </source>
</evidence>
<sequence length="334" mass="38221">MRKHLFGIDGSKCTSLRTGGLPAARRDVFVQRIISGAAELAPSKPLTRRRGVRCTFGNHRAKDSNEAPSKTTVCHWFNEFKHGRSTLTDEFKEGRPNSVVVPQNIDAVRELIIQNRYVTYRKIKVSLGISMMGKQTKQQSPVWFQDEPNPKKVIRAETTLKQIVACFFGINGCMVTVQLENRKMVNSEWYTTIYLPEVFEEIRKDNRQCRIILDNLSLVGRNNSKDQIDRKSSILAKILTIGQSGSNKILLRKVAQHALAIYIIATNITLVSVSMMKSIDVVFDRRRRRMSLTQFVSQISATTFELIRPVINSGQGQNNYEISVQRRYARFQYF</sequence>